<name>A0A0X3PGY7_SCHSO</name>
<proteinExistence type="predicted"/>
<protein>
    <submittedName>
        <fullName evidence="1">Uncharacterized protein</fullName>
    </submittedName>
</protein>
<organism evidence="1">
    <name type="scientific">Schistocephalus solidus</name>
    <name type="common">Tapeworm</name>
    <dbReference type="NCBI Taxonomy" id="70667"/>
    <lineage>
        <taxon>Eukaryota</taxon>
        <taxon>Metazoa</taxon>
        <taxon>Spiralia</taxon>
        <taxon>Lophotrochozoa</taxon>
        <taxon>Platyhelminthes</taxon>
        <taxon>Cestoda</taxon>
        <taxon>Eucestoda</taxon>
        <taxon>Diphyllobothriidea</taxon>
        <taxon>Diphyllobothriidae</taxon>
        <taxon>Schistocephalus</taxon>
    </lineage>
</organism>
<sequence length="100" mass="11336">MSREIQVSERVGVSVRVEASVKPKVRIHPLMNAHRSLTELTRPALPYGSCSSPASSCKAASNRQINNADKDKGDWNDRFWLMSRRQPVIANQRWFQPANC</sequence>
<evidence type="ECO:0000313" key="1">
    <source>
        <dbReference type="EMBL" id="JAP47412.1"/>
    </source>
</evidence>
<dbReference type="AlphaFoldDB" id="A0A0X3PGY7"/>
<dbReference type="EMBL" id="GEEE01015813">
    <property type="protein sequence ID" value="JAP47412.1"/>
    <property type="molecule type" value="Transcribed_RNA"/>
</dbReference>
<dbReference type="EMBL" id="GEEE01009505">
    <property type="protein sequence ID" value="JAP53720.1"/>
    <property type="molecule type" value="Transcribed_RNA"/>
</dbReference>
<accession>A0A0X3PGY7</accession>
<reference evidence="1" key="1">
    <citation type="submission" date="2016-01" db="EMBL/GenBank/DDBJ databases">
        <title>Reference transcriptome for the parasite Schistocephalus solidus: insights into the molecular evolution of parasitism.</title>
        <authorList>
            <person name="Hebert F.O."/>
            <person name="Grambauer S."/>
            <person name="Barber I."/>
            <person name="Landry C.R."/>
            <person name="Aubin-Horth N."/>
        </authorList>
    </citation>
    <scope>NUCLEOTIDE SEQUENCE</scope>
</reference>
<gene>
    <name evidence="1" type="ORF">TR126013</name>
</gene>